<reference evidence="3 4" key="1">
    <citation type="submission" date="2018-01" db="EMBL/GenBank/DDBJ databases">
        <title>Draft genome sequence of Jiangella sp. GTF31.</title>
        <authorList>
            <person name="Sahin N."/>
            <person name="Ay H."/>
            <person name="Saygin H."/>
        </authorList>
    </citation>
    <scope>NUCLEOTIDE SEQUENCE [LARGE SCALE GENOMIC DNA]</scope>
    <source>
        <strain evidence="3 4">GTF31</strain>
    </source>
</reference>
<dbReference type="Proteomes" id="UP000248764">
    <property type="component" value="Unassembled WGS sequence"/>
</dbReference>
<dbReference type="InterPro" id="IPR050463">
    <property type="entry name" value="Gfo/Idh/MocA_oxidrdct_glycsds"/>
</dbReference>
<dbReference type="SUPFAM" id="SSF51735">
    <property type="entry name" value="NAD(P)-binding Rossmann-fold domains"/>
    <property type="match status" value="1"/>
</dbReference>
<evidence type="ECO:0000259" key="2">
    <source>
        <dbReference type="Pfam" id="PF01408"/>
    </source>
</evidence>
<comment type="caution">
    <text evidence="3">The sequence shown here is derived from an EMBL/GenBank/DDBJ whole genome shotgun (WGS) entry which is preliminary data.</text>
</comment>
<keyword evidence="1" id="KW-0560">Oxidoreductase</keyword>
<keyword evidence="4" id="KW-1185">Reference proteome</keyword>
<feature type="domain" description="Gfo/Idh/MocA-like oxidoreductase N-terminal" evidence="2">
    <location>
        <begin position="6"/>
        <end position="125"/>
    </location>
</feature>
<dbReference type="AlphaFoldDB" id="A0A2W2CQ92"/>
<protein>
    <recommendedName>
        <fullName evidence="2">Gfo/Idh/MocA-like oxidoreductase N-terminal domain-containing protein</fullName>
    </recommendedName>
</protein>
<accession>A0A2W2CQ92</accession>
<gene>
    <name evidence="3" type="ORF">C1I92_16910</name>
</gene>
<dbReference type="SUPFAM" id="SSF55347">
    <property type="entry name" value="Glyceraldehyde-3-phosphate dehydrogenase-like, C-terminal domain"/>
    <property type="match status" value="1"/>
</dbReference>
<evidence type="ECO:0000313" key="3">
    <source>
        <dbReference type="EMBL" id="PZF82413.1"/>
    </source>
</evidence>
<dbReference type="Pfam" id="PF01408">
    <property type="entry name" value="GFO_IDH_MocA"/>
    <property type="match status" value="1"/>
</dbReference>
<dbReference type="InterPro" id="IPR036291">
    <property type="entry name" value="NAD(P)-bd_dom_sf"/>
</dbReference>
<evidence type="ECO:0000313" key="4">
    <source>
        <dbReference type="Proteomes" id="UP000248764"/>
    </source>
</evidence>
<evidence type="ECO:0000256" key="1">
    <source>
        <dbReference type="ARBA" id="ARBA00023002"/>
    </source>
</evidence>
<dbReference type="PANTHER" id="PTHR43818">
    <property type="entry name" value="BCDNA.GH03377"/>
    <property type="match status" value="1"/>
</dbReference>
<dbReference type="PANTHER" id="PTHR43818:SF11">
    <property type="entry name" value="BCDNA.GH03377"/>
    <property type="match status" value="1"/>
</dbReference>
<dbReference type="InterPro" id="IPR000683">
    <property type="entry name" value="Gfo/Idh/MocA-like_OxRdtase_N"/>
</dbReference>
<dbReference type="GO" id="GO:0016491">
    <property type="term" value="F:oxidoreductase activity"/>
    <property type="evidence" value="ECO:0007669"/>
    <property type="project" value="UniProtKB-KW"/>
</dbReference>
<organism evidence="3 4">
    <name type="scientific">Jiangella anatolica</name>
    <dbReference type="NCBI Taxonomy" id="2670374"/>
    <lineage>
        <taxon>Bacteria</taxon>
        <taxon>Bacillati</taxon>
        <taxon>Actinomycetota</taxon>
        <taxon>Actinomycetes</taxon>
        <taxon>Jiangellales</taxon>
        <taxon>Jiangellaceae</taxon>
        <taxon>Jiangella</taxon>
    </lineage>
</organism>
<dbReference type="Gene3D" id="3.40.50.720">
    <property type="entry name" value="NAD(P)-binding Rossmann-like Domain"/>
    <property type="match status" value="1"/>
</dbReference>
<proteinExistence type="predicted"/>
<dbReference type="Gene3D" id="3.30.360.10">
    <property type="entry name" value="Dihydrodipicolinate Reductase, domain 2"/>
    <property type="match status" value="1"/>
</dbReference>
<dbReference type="GO" id="GO:0000166">
    <property type="term" value="F:nucleotide binding"/>
    <property type="evidence" value="ECO:0007669"/>
    <property type="project" value="InterPro"/>
</dbReference>
<dbReference type="EMBL" id="POTW01000039">
    <property type="protein sequence ID" value="PZF82413.1"/>
    <property type="molecule type" value="Genomic_DNA"/>
</dbReference>
<name>A0A2W2CQ92_9ACTN</name>
<sequence length="335" mass="37115">MSRRMVRFATIGAGFQTEQSILPSLRFTDLELVAVCDLDEERARVVGSRHGALRTYTDYQKMLASEEIDAVSVVGPPELHHEAGLAVLESGRHLFVEKPPAPDLAKARQIQAAAASRGLQVMVGFMKRHAHAYVRARELSTRPGFGRRTMLRLNYSHVHYASLREHAIFMTVHGLDLARYFMGDVAGGSVAKREIDGNYVIALLVQHEDGGFSQITLSTHEPRVQESVELVGESALIQVTNLTELRYHPRASTWEDVQSTDESMVSLWYPEFAIPIEYTSNHVLQGYAGQLRHFANALAAGEAVSPNIDDGVEAMRLAEALCDAPDGITPLRLRD</sequence>